<dbReference type="InterPro" id="IPR036864">
    <property type="entry name" value="Zn2-C6_fun-type_DNA-bd_sf"/>
</dbReference>
<dbReference type="InterPro" id="IPR050335">
    <property type="entry name" value="ERT1_acuK_gluconeogen_tf"/>
</dbReference>
<evidence type="ECO:0000256" key="6">
    <source>
        <dbReference type="ARBA" id="ARBA00023242"/>
    </source>
</evidence>
<dbReference type="CDD" id="cd00067">
    <property type="entry name" value="GAL4"/>
    <property type="match status" value="1"/>
</dbReference>
<dbReference type="RefSeq" id="XP_024720288.1">
    <property type="nucleotide sequence ID" value="XM_024865141.1"/>
</dbReference>
<feature type="region of interest" description="Disordered" evidence="7">
    <location>
        <begin position="1"/>
        <end position="23"/>
    </location>
</feature>
<feature type="compositionally biased region" description="Polar residues" evidence="7">
    <location>
        <begin position="472"/>
        <end position="485"/>
    </location>
</feature>
<dbReference type="PANTHER" id="PTHR47659:SF4">
    <property type="entry name" value="ZN(II)2CYS6 TRANSCRIPTION FACTOR (EUROFUNG)"/>
    <property type="match status" value="1"/>
</dbReference>
<evidence type="ECO:0000313" key="10">
    <source>
        <dbReference type="Proteomes" id="UP000241818"/>
    </source>
</evidence>
<organism evidence="9 10">
    <name type="scientific">Amorphotheca resinae ATCC 22711</name>
    <dbReference type="NCBI Taxonomy" id="857342"/>
    <lineage>
        <taxon>Eukaryota</taxon>
        <taxon>Fungi</taxon>
        <taxon>Dikarya</taxon>
        <taxon>Ascomycota</taxon>
        <taxon>Pezizomycotina</taxon>
        <taxon>Leotiomycetes</taxon>
        <taxon>Helotiales</taxon>
        <taxon>Amorphothecaceae</taxon>
        <taxon>Amorphotheca</taxon>
    </lineage>
</organism>
<dbReference type="GeneID" id="36573222"/>
<keyword evidence="3" id="KW-0805">Transcription regulation</keyword>
<proteinExistence type="predicted"/>
<dbReference type="InParanoid" id="A0A2T3B047"/>
<keyword evidence="10" id="KW-1185">Reference proteome</keyword>
<protein>
    <recommendedName>
        <fullName evidence="8">Zn(2)-C6 fungal-type domain-containing protein</fullName>
    </recommendedName>
</protein>
<dbReference type="PANTHER" id="PTHR47659">
    <property type="entry name" value="ZN(II)2CYS6 TRANSCRIPTION FACTOR (EUROFUNG)-RELATED"/>
    <property type="match status" value="1"/>
</dbReference>
<feature type="domain" description="Zn(2)-C6 fungal-type" evidence="8">
    <location>
        <begin position="185"/>
        <end position="216"/>
    </location>
</feature>
<keyword evidence="2" id="KW-0862">Zinc</keyword>
<name>A0A2T3B047_AMORE</name>
<evidence type="ECO:0000256" key="2">
    <source>
        <dbReference type="ARBA" id="ARBA00022833"/>
    </source>
</evidence>
<evidence type="ECO:0000256" key="5">
    <source>
        <dbReference type="ARBA" id="ARBA00023163"/>
    </source>
</evidence>
<dbReference type="Gene3D" id="4.10.240.10">
    <property type="entry name" value="Zn(2)-C6 fungal-type DNA-binding domain"/>
    <property type="match status" value="1"/>
</dbReference>
<evidence type="ECO:0000256" key="1">
    <source>
        <dbReference type="ARBA" id="ARBA00022723"/>
    </source>
</evidence>
<keyword evidence="6" id="KW-0539">Nucleus</keyword>
<reference evidence="9 10" key="1">
    <citation type="journal article" date="2018" name="New Phytol.">
        <title>Comparative genomics and transcriptomics depict ericoid mycorrhizal fungi as versatile saprotrophs and plant mutualists.</title>
        <authorList>
            <person name="Martino E."/>
            <person name="Morin E."/>
            <person name="Grelet G.A."/>
            <person name="Kuo A."/>
            <person name="Kohler A."/>
            <person name="Daghino S."/>
            <person name="Barry K.W."/>
            <person name="Cichocki N."/>
            <person name="Clum A."/>
            <person name="Dockter R.B."/>
            <person name="Hainaut M."/>
            <person name="Kuo R.C."/>
            <person name="LaButti K."/>
            <person name="Lindahl B.D."/>
            <person name="Lindquist E.A."/>
            <person name="Lipzen A."/>
            <person name="Khouja H.R."/>
            <person name="Magnuson J."/>
            <person name="Murat C."/>
            <person name="Ohm R.A."/>
            <person name="Singer S.W."/>
            <person name="Spatafora J.W."/>
            <person name="Wang M."/>
            <person name="Veneault-Fourrey C."/>
            <person name="Henrissat B."/>
            <person name="Grigoriev I.V."/>
            <person name="Martin F.M."/>
            <person name="Perotto S."/>
        </authorList>
    </citation>
    <scope>NUCLEOTIDE SEQUENCE [LARGE SCALE GENOMIC DNA]</scope>
    <source>
        <strain evidence="9 10">ATCC 22711</strain>
    </source>
</reference>
<dbReference type="GO" id="GO:0003677">
    <property type="term" value="F:DNA binding"/>
    <property type="evidence" value="ECO:0007669"/>
    <property type="project" value="UniProtKB-KW"/>
</dbReference>
<dbReference type="EMBL" id="KZ679012">
    <property type="protein sequence ID" value="PSS16780.1"/>
    <property type="molecule type" value="Genomic_DNA"/>
</dbReference>
<dbReference type="Pfam" id="PF00172">
    <property type="entry name" value="Zn_clus"/>
    <property type="match status" value="1"/>
</dbReference>
<dbReference type="OrthoDB" id="5575144at2759"/>
<keyword evidence="5" id="KW-0804">Transcription</keyword>
<feature type="region of interest" description="Disordered" evidence="7">
    <location>
        <begin position="456"/>
        <end position="609"/>
    </location>
</feature>
<evidence type="ECO:0000256" key="7">
    <source>
        <dbReference type="SAM" id="MobiDB-lite"/>
    </source>
</evidence>
<gene>
    <name evidence="9" type="ORF">M430DRAFT_248263</name>
</gene>
<dbReference type="AlphaFoldDB" id="A0A2T3B047"/>
<sequence length="609" mass="68028">MQSSTHRGDNSYISLGERRGKSDLARFSLDLSWARAVSDAAPSKAYPSPPMSGSPPLPPSRNPDASDCGHGSYGSTGQDPLRGAQATQPEHPERSRGPPGQGQAFQEPLPHAAMLPPYRVEEMPQQQLPYQQQQAQIPLQQQPRQHTYVLQGPPPGPAPDRPAVDARQYSSPKVQRKTKGHVASACVPCKRAHLRCDAQRPCSRCLSNGKEDTCVDVQHKKRGRPRLRDEREPRYEALGPNYPPPPDVSMRRPLSLYTEAPFPAFGESHQRSGPYRVLKSQSAMSGPITPRYLEHASPADANIYGPWAPPTLRMLAPQEPICAYLNMEMQIAKASQGFGETIGIQPVVSRKLHDIVAANDRDKVFRLQRLFEDERREREPNYLPPIYLKLEEDRVIQAVALGPDALAQFRTERQERVTFQGPDGQQRAFQVRFGLAKKESTYFIVLVLDIPATPQSYPHNLSAPYPREPYSRDSQYGFQPAQQQPYPNPSVPPFVANTPFGDPRGEMSTYRMTGPMGPNVPSSTNMTVPSPPQRRQDYSQGQNNPYQTPRSELPPSPESQRQRDLQLPPIREQRGEGYSADSMQRRDDRSNRFDIGGLLARSDHAGGGH</sequence>
<feature type="compositionally biased region" description="Pro residues" evidence="7">
    <location>
        <begin position="47"/>
        <end position="61"/>
    </location>
</feature>
<evidence type="ECO:0000259" key="8">
    <source>
        <dbReference type="PROSITE" id="PS50048"/>
    </source>
</evidence>
<dbReference type="Proteomes" id="UP000241818">
    <property type="component" value="Unassembled WGS sequence"/>
</dbReference>
<evidence type="ECO:0000256" key="3">
    <source>
        <dbReference type="ARBA" id="ARBA00023015"/>
    </source>
</evidence>
<dbReference type="InterPro" id="IPR001138">
    <property type="entry name" value="Zn2Cys6_DnaBD"/>
</dbReference>
<dbReference type="GO" id="GO:0000981">
    <property type="term" value="F:DNA-binding transcription factor activity, RNA polymerase II-specific"/>
    <property type="evidence" value="ECO:0007669"/>
    <property type="project" value="InterPro"/>
</dbReference>
<accession>A0A2T3B047</accession>
<dbReference type="SUPFAM" id="SSF57701">
    <property type="entry name" value="Zn2/Cys6 DNA-binding domain"/>
    <property type="match status" value="1"/>
</dbReference>
<feature type="region of interest" description="Disordered" evidence="7">
    <location>
        <begin position="38"/>
        <end position="176"/>
    </location>
</feature>
<dbReference type="GO" id="GO:0008270">
    <property type="term" value="F:zinc ion binding"/>
    <property type="evidence" value="ECO:0007669"/>
    <property type="project" value="InterPro"/>
</dbReference>
<dbReference type="SMART" id="SM00066">
    <property type="entry name" value="GAL4"/>
    <property type="match status" value="1"/>
</dbReference>
<dbReference type="PROSITE" id="PS50048">
    <property type="entry name" value="ZN2_CY6_FUNGAL_2"/>
    <property type="match status" value="1"/>
</dbReference>
<dbReference type="PROSITE" id="PS00463">
    <property type="entry name" value="ZN2_CY6_FUNGAL_1"/>
    <property type="match status" value="1"/>
</dbReference>
<feature type="compositionally biased region" description="Low complexity" evidence="7">
    <location>
        <begin position="124"/>
        <end position="145"/>
    </location>
</feature>
<evidence type="ECO:0000256" key="4">
    <source>
        <dbReference type="ARBA" id="ARBA00023125"/>
    </source>
</evidence>
<feature type="compositionally biased region" description="Basic and acidic residues" evidence="7">
    <location>
        <begin position="583"/>
        <end position="592"/>
    </location>
</feature>
<evidence type="ECO:0000313" key="9">
    <source>
        <dbReference type="EMBL" id="PSS16780.1"/>
    </source>
</evidence>
<keyword evidence="4" id="KW-0238">DNA-binding</keyword>
<keyword evidence="1" id="KW-0479">Metal-binding</keyword>
<feature type="compositionally biased region" description="Polar residues" evidence="7">
    <location>
        <begin position="538"/>
        <end position="550"/>
    </location>
</feature>